<reference evidence="9 10" key="1">
    <citation type="submission" date="2024-01" db="EMBL/GenBank/DDBJ databases">
        <title>Pedobacter sp. nov., isolated from oil-contaminated soil.</title>
        <authorList>
            <person name="Le N.T.T."/>
        </authorList>
    </citation>
    <scope>NUCLEOTIDE SEQUENCE [LARGE SCALE GENOMIC DNA]</scope>
    <source>
        <strain evidence="9 10">VNH31</strain>
    </source>
</reference>
<evidence type="ECO:0000256" key="5">
    <source>
        <dbReference type="ARBA" id="ARBA00023136"/>
    </source>
</evidence>
<comment type="subcellular location">
    <subcellularLocation>
        <location evidence="1">Cell membrane</location>
        <topology evidence="1">Multi-pass membrane protein</topology>
    </subcellularLocation>
</comment>
<dbReference type="EMBL" id="JAZDQU010000002">
    <property type="protein sequence ID" value="MEE1885095.1"/>
    <property type="molecule type" value="Genomic_DNA"/>
</dbReference>
<keyword evidence="4 6" id="KW-1133">Transmembrane helix</keyword>
<dbReference type="InterPro" id="IPR051791">
    <property type="entry name" value="Pra-immunoreactive"/>
</dbReference>
<dbReference type="InterPro" id="IPR025640">
    <property type="entry name" value="GYF_2"/>
</dbReference>
<comment type="caution">
    <text evidence="9">The sequence shown here is derived from an EMBL/GenBank/DDBJ whole genome shotgun (WGS) entry which is preliminary data.</text>
</comment>
<dbReference type="PANTHER" id="PTHR36115:SF6">
    <property type="entry name" value="PROLINE-RICH ANTIGEN HOMOLOG"/>
    <property type="match status" value="1"/>
</dbReference>
<evidence type="ECO:0000259" key="8">
    <source>
        <dbReference type="Pfam" id="PF14237"/>
    </source>
</evidence>
<dbReference type="Pfam" id="PF14237">
    <property type="entry name" value="GYF_2"/>
    <property type="match status" value="1"/>
</dbReference>
<gene>
    <name evidence="9" type="ORF">VRU49_06630</name>
</gene>
<evidence type="ECO:0000256" key="3">
    <source>
        <dbReference type="ARBA" id="ARBA00022692"/>
    </source>
</evidence>
<evidence type="ECO:0000259" key="7">
    <source>
        <dbReference type="Pfam" id="PF06271"/>
    </source>
</evidence>
<name>A0ABU7H183_9SPHI</name>
<dbReference type="Proteomes" id="UP001337681">
    <property type="component" value="Unassembled WGS sequence"/>
</dbReference>
<sequence>MDNEKNYMVVIQGRPAGPFTMEELKGLKIKSDTFIKVRGMDDYKEAHAIPELRALFNLKPIITAPQYFGSFDLRLFASVVDHLLISMIYVFCILISFVFIKDTATRIYVALFFSPSIIIGKFIYSTIAESSKKQATIGKRLVKIRVTDLDGKRISFSVAFLRNLSKLASTLPFFIGYLYSFLNKKQQCLHDVICDTLVVKDRLL</sequence>
<dbReference type="InterPro" id="IPR010432">
    <property type="entry name" value="RDD"/>
</dbReference>
<feature type="transmembrane region" description="Helical" evidence="6">
    <location>
        <begin position="75"/>
        <end position="100"/>
    </location>
</feature>
<feature type="domain" description="RDD" evidence="7">
    <location>
        <begin position="70"/>
        <end position="194"/>
    </location>
</feature>
<keyword evidence="5 6" id="KW-0472">Membrane</keyword>
<evidence type="ECO:0000256" key="6">
    <source>
        <dbReference type="SAM" id="Phobius"/>
    </source>
</evidence>
<dbReference type="PANTHER" id="PTHR36115">
    <property type="entry name" value="PROLINE-RICH ANTIGEN HOMOLOG-RELATED"/>
    <property type="match status" value="1"/>
</dbReference>
<keyword evidence="2" id="KW-1003">Cell membrane</keyword>
<evidence type="ECO:0000256" key="1">
    <source>
        <dbReference type="ARBA" id="ARBA00004651"/>
    </source>
</evidence>
<organism evidence="9 10">
    <name type="scientific">Pedobacter flavus</name>
    <dbReference type="NCBI Taxonomy" id="3113906"/>
    <lineage>
        <taxon>Bacteria</taxon>
        <taxon>Pseudomonadati</taxon>
        <taxon>Bacteroidota</taxon>
        <taxon>Sphingobacteriia</taxon>
        <taxon>Sphingobacteriales</taxon>
        <taxon>Sphingobacteriaceae</taxon>
        <taxon>Pedobacter</taxon>
    </lineage>
</organism>
<dbReference type="Pfam" id="PF06271">
    <property type="entry name" value="RDD"/>
    <property type="match status" value="1"/>
</dbReference>
<keyword evidence="3 6" id="KW-0812">Transmembrane</keyword>
<feature type="domain" description="GYF" evidence="8">
    <location>
        <begin position="7"/>
        <end position="52"/>
    </location>
</feature>
<evidence type="ECO:0000256" key="2">
    <source>
        <dbReference type="ARBA" id="ARBA00022475"/>
    </source>
</evidence>
<evidence type="ECO:0000313" key="10">
    <source>
        <dbReference type="Proteomes" id="UP001337681"/>
    </source>
</evidence>
<protein>
    <submittedName>
        <fullName evidence="9">RDD family protein</fullName>
    </submittedName>
</protein>
<keyword evidence="10" id="KW-1185">Reference proteome</keyword>
<dbReference type="RefSeq" id="WP_330145998.1">
    <property type="nucleotide sequence ID" value="NZ_JAZDQU010000002.1"/>
</dbReference>
<feature type="transmembrane region" description="Helical" evidence="6">
    <location>
        <begin position="106"/>
        <end position="124"/>
    </location>
</feature>
<evidence type="ECO:0000313" key="9">
    <source>
        <dbReference type="EMBL" id="MEE1885095.1"/>
    </source>
</evidence>
<evidence type="ECO:0000256" key="4">
    <source>
        <dbReference type="ARBA" id="ARBA00022989"/>
    </source>
</evidence>
<accession>A0ABU7H183</accession>
<proteinExistence type="predicted"/>